<evidence type="ECO:0000313" key="2">
    <source>
        <dbReference type="Proteomes" id="UP001575652"/>
    </source>
</evidence>
<name>A0ABV4UQ00_9MICC</name>
<dbReference type="Proteomes" id="UP001575652">
    <property type="component" value="Unassembled WGS sequence"/>
</dbReference>
<accession>A0ABV4UQ00</accession>
<dbReference type="EMBL" id="JBHDLJ010000013">
    <property type="protein sequence ID" value="MFB0835740.1"/>
    <property type="molecule type" value="Genomic_DNA"/>
</dbReference>
<protein>
    <submittedName>
        <fullName evidence="1">Uncharacterized protein</fullName>
    </submittedName>
</protein>
<keyword evidence="2" id="KW-1185">Reference proteome</keyword>
<evidence type="ECO:0000313" key="1">
    <source>
        <dbReference type="EMBL" id="MFB0835740.1"/>
    </source>
</evidence>
<proteinExistence type="predicted"/>
<sequence length="54" mass="6059">MPVRPARTPLRLQLVALRVEWTRRESSVNTLSLAQVTVPGQRIKGSPTRGPRKP</sequence>
<gene>
    <name evidence="1" type="ORF">ACETWP_14205</name>
</gene>
<reference evidence="1 2" key="1">
    <citation type="submission" date="2024-09" db="EMBL/GenBank/DDBJ databases">
        <authorList>
            <person name="Salinas-Garcia M.A."/>
            <person name="Prieme A."/>
        </authorList>
    </citation>
    <scope>NUCLEOTIDE SEQUENCE [LARGE SCALE GENOMIC DNA]</scope>
    <source>
        <strain evidence="1 2">DSM 21081</strain>
    </source>
</reference>
<comment type="caution">
    <text evidence="1">The sequence shown here is derived from an EMBL/GenBank/DDBJ whole genome shotgun (WGS) entry which is preliminary data.</text>
</comment>
<dbReference type="RefSeq" id="WP_373972913.1">
    <property type="nucleotide sequence ID" value="NZ_JBHDLJ010000013.1"/>
</dbReference>
<organism evidence="1 2">
    <name type="scientific">Arthrobacter halodurans</name>
    <dbReference type="NCBI Taxonomy" id="516699"/>
    <lineage>
        <taxon>Bacteria</taxon>
        <taxon>Bacillati</taxon>
        <taxon>Actinomycetota</taxon>
        <taxon>Actinomycetes</taxon>
        <taxon>Micrococcales</taxon>
        <taxon>Micrococcaceae</taxon>
        <taxon>Arthrobacter</taxon>
    </lineage>
</organism>